<protein>
    <recommendedName>
        <fullName evidence="3">Nudix hydrolase domain-containing protein</fullName>
    </recommendedName>
</protein>
<evidence type="ECO:0008006" key="3">
    <source>
        <dbReference type="Google" id="ProtNLM"/>
    </source>
</evidence>
<reference evidence="1 2" key="1">
    <citation type="submission" date="2017-05" db="EMBL/GenBank/DDBJ databases">
        <title>Vagococcus spp. assemblies.</title>
        <authorList>
            <person name="Gulvik C.A."/>
        </authorList>
    </citation>
    <scope>NUCLEOTIDE SEQUENCE [LARGE SCALE GENOMIC DNA]</scope>
    <source>
        <strain evidence="1 2">LMG 24798</strain>
    </source>
</reference>
<name>A0A430AWT7_9ENTE</name>
<gene>
    <name evidence="1" type="ORF">CBF27_05965</name>
</gene>
<dbReference type="AlphaFoldDB" id="A0A430AWT7"/>
<comment type="caution">
    <text evidence="1">The sequence shown here is derived from an EMBL/GenBank/DDBJ whole genome shotgun (WGS) entry which is preliminary data.</text>
</comment>
<dbReference type="InterPro" id="IPR015797">
    <property type="entry name" value="NUDIX_hydrolase-like_dom_sf"/>
</dbReference>
<evidence type="ECO:0000313" key="2">
    <source>
        <dbReference type="Proteomes" id="UP000286773"/>
    </source>
</evidence>
<dbReference type="Proteomes" id="UP000286773">
    <property type="component" value="Unassembled WGS sequence"/>
</dbReference>
<evidence type="ECO:0000313" key="1">
    <source>
        <dbReference type="EMBL" id="RSU12518.1"/>
    </source>
</evidence>
<dbReference type="EMBL" id="NGKC01000005">
    <property type="protein sequence ID" value="RSU12518.1"/>
    <property type="molecule type" value="Genomic_DNA"/>
</dbReference>
<keyword evidence="2" id="KW-1185">Reference proteome</keyword>
<sequence length="71" mass="8420">MKVSEISVIFYIYLIEEWTGKFPEFTIEDGEEFAELIWCSLEEAYQIISYESGKEILKQIEKQLAKGKIRH</sequence>
<accession>A0A430AWT7</accession>
<proteinExistence type="predicted"/>
<dbReference type="SUPFAM" id="SSF55811">
    <property type="entry name" value="Nudix"/>
    <property type="match status" value="1"/>
</dbReference>
<dbReference type="Gene3D" id="3.90.79.10">
    <property type="entry name" value="Nucleoside Triphosphate Pyrophosphohydrolase"/>
    <property type="match status" value="1"/>
</dbReference>
<dbReference type="RefSeq" id="WP_126813392.1">
    <property type="nucleotide sequence ID" value="NZ_NGKC01000005.1"/>
</dbReference>
<organism evidence="1 2">
    <name type="scientific">Vagococcus acidifermentans</name>
    <dbReference type="NCBI Taxonomy" id="564710"/>
    <lineage>
        <taxon>Bacteria</taxon>
        <taxon>Bacillati</taxon>
        <taxon>Bacillota</taxon>
        <taxon>Bacilli</taxon>
        <taxon>Lactobacillales</taxon>
        <taxon>Enterococcaceae</taxon>
        <taxon>Vagococcus</taxon>
    </lineage>
</organism>